<feature type="region of interest" description="Disordered" evidence="7">
    <location>
        <begin position="289"/>
        <end position="327"/>
    </location>
</feature>
<dbReference type="InterPro" id="IPR051952">
    <property type="entry name" value="Golgi-autophagy_related"/>
</dbReference>
<keyword evidence="3" id="KW-0963">Cytoplasm</keyword>
<sequence>EVQLESQRELLAHAEVRREEAEYELVATAQQVTALETKLRDSQEELAAMELNLMERERELEEAIPATKLHHVMEAAEAKHSAAAQEASVVKQRLELLQEREAKHLQSMAEHDEKMEAAMEAQSRLQAQVGQLTEQLATKEAQESRVEATLEASFQERLAAIQKDHSEALSGGARELKQMQSELAAAKEKYEEVRENFSSWREKARTMMEEKDAQLEKARKGGAGAERGPGNSHSSTQAFLQADKSTKEREEELVNELKVHQQRMQAKDKQLKQLKGDLAYLLEMEQKRAAEEQQQQRKEQAAAPRQLSGSEPRPSDGDELNTAPGKPEKADIDVVYLKNVVLNYLSTPSTDSKTRDGLLPVISMLLSFTPDEFHKVKNVSEKTALGKGSLSSFSTLFG</sequence>
<dbReference type="InterPro" id="IPR000237">
    <property type="entry name" value="GRIP_dom"/>
</dbReference>
<feature type="compositionally biased region" description="Basic and acidic residues" evidence="7">
    <location>
        <begin position="244"/>
        <end position="270"/>
    </location>
</feature>
<keyword evidence="5" id="KW-0472">Membrane</keyword>
<feature type="coiled-coil region" evidence="6">
    <location>
        <begin position="4"/>
        <end position="59"/>
    </location>
</feature>
<comment type="subcellular location">
    <subcellularLocation>
        <location evidence="2">Cytoplasm</location>
    </subcellularLocation>
    <subcellularLocation>
        <location evidence="1">Endomembrane system</location>
        <topology evidence="1">Peripheral membrane protein</topology>
    </subcellularLocation>
</comment>
<evidence type="ECO:0000256" key="2">
    <source>
        <dbReference type="ARBA" id="ARBA00004496"/>
    </source>
</evidence>
<feature type="region of interest" description="Disordered" evidence="7">
    <location>
        <begin position="201"/>
        <end position="270"/>
    </location>
</feature>
<feature type="domain" description="GRIP" evidence="8">
    <location>
        <begin position="327"/>
        <end position="379"/>
    </location>
</feature>
<dbReference type="SMART" id="SM00755">
    <property type="entry name" value="Grip"/>
    <property type="match status" value="1"/>
</dbReference>
<evidence type="ECO:0000256" key="1">
    <source>
        <dbReference type="ARBA" id="ARBA00004184"/>
    </source>
</evidence>
<dbReference type="Proteomes" id="UP001190700">
    <property type="component" value="Unassembled WGS sequence"/>
</dbReference>
<dbReference type="Pfam" id="PF01465">
    <property type="entry name" value="GRIP"/>
    <property type="match status" value="1"/>
</dbReference>
<dbReference type="PANTHER" id="PTHR23157:SF25">
    <property type="entry name" value="GRIP AND COILED-COIL DOMAIN-CONTAINING PROTEIN 1"/>
    <property type="match status" value="1"/>
</dbReference>
<keyword evidence="10" id="KW-1185">Reference proteome</keyword>
<proteinExistence type="predicted"/>
<dbReference type="PANTHER" id="PTHR23157">
    <property type="entry name" value="GRIP AND COILED-COIL DOMAIN-CONTAINING PROTEIN 1"/>
    <property type="match status" value="1"/>
</dbReference>
<dbReference type="EMBL" id="LGRX02017494">
    <property type="protein sequence ID" value="KAK3260695.1"/>
    <property type="molecule type" value="Genomic_DNA"/>
</dbReference>
<evidence type="ECO:0000256" key="4">
    <source>
        <dbReference type="ARBA" id="ARBA00023054"/>
    </source>
</evidence>
<evidence type="ECO:0000256" key="5">
    <source>
        <dbReference type="ARBA" id="ARBA00023136"/>
    </source>
</evidence>
<feature type="compositionally biased region" description="Basic and acidic residues" evidence="7">
    <location>
        <begin position="289"/>
        <end position="300"/>
    </location>
</feature>
<feature type="coiled-coil region" evidence="6">
    <location>
        <begin position="108"/>
        <end position="142"/>
    </location>
</feature>
<comment type="caution">
    <text evidence="9">The sequence shown here is derived from an EMBL/GenBank/DDBJ whole genome shotgun (WGS) entry which is preliminary data.</text>
</comment>
<dbReference type="GO" id="GO:0005794">
    <property type="term" value="C:Golgi apparatus"/>
    <property type="evidence" value="ECO:0007669"/>
    <property type="project" value="TreeGrafter"/>
</dbReference>
<organism evidence="9 10">
    <name type="scientific">Cymbomonas tetramitiformis</name>
    <dbReference type="NCBI Taxonomy" id="36881"/>
    <lineage>
        <taxon>Eukaryota</taxon>
        <taxon>Viridiplantae</taxon>
        <taxon>Chlorophyta</taxon>
        <taxon>Pyramimonadophyceae</taxon>
        <taxon>Pyramimonadales</taxon>
        <taxon>Pyramimonadaceae</taxon>
        <taxon>Cymbomonas</taxon>
    </lineage>
</organism>
<feature type="non-terminal residue" evidence="9">
    <location>
        <position position="1"/>
    </location>
</feature>
<evidence type="ECO:0000313" key="9">
    <source>
        <dbReference type="EMBL" id="KAK3260695.1"/>
    </source>
</evidence>
<protein>
    <recommendedName>
        <fullName evidence="8">GRIP domain-containing protein</fullName>
    </recommendedName>
</protein>
<evidence type="ECO:0000256" key="6">
    <source>
        <dbReference type="SAM" id="Coils"/>
    </source>
</evidence>
<evidence type="ECO:0000313" key="10">
    <source>
        <dbReference type="Proteomes" id="UP001190700"/>
    </source>
</evidence>
<accession>A0AAE0FJ71</accession>
<name>A0AAE0FJ71_9CHLO</name>
<evidence type="ECO:0000256" key="7">
    <source>
        <dbReference type="SAM" id="MobiDB-lite"/>
    </source>
</evidence>
<gene>
    <name evidence="9" type="ORF">CYMTET_30361</name>
</gene>
<dbReference type="PROSITE" id="PS50913">
    <property type="entry name" value="GRIP"/>
    <property type="match status" value="1"/>
</dbReference>
<dbReference type="AlphaFoldDB" id="A0AAE0FJ71"/>
<reference evidence="9 10" key="1">
    <citation type="journal article" date="2015" name="Genome Biol. Evol.">
        <title>Comparative Genomics of a Bacterivorous Green Alga Reveals Evolutionary Causalities and Consequences of Phago-Mixotrophic Mode of Nutrition.</title>
        <authorList>
            <person name="Burns J.A."/>
            <person name="Paasch A."/>
            <person name="Narechania A."/>
            <person name="Kim E."/>
        </authorList>
    </citation>
    <scope>NUCLEOTIDE SEQUENCE [LARGE SCALE GENOMIC DNA]</scope>
    <source>
        <strain evidence="9 10">PLY_AMNH</strain>
    </source>
</reference>
<keyword evidence="4 6" id="KW-0175">Coiled coil</keyword>
<evidence type="ECO:0000256" key="3">
    <source>
        <dbReference type="ARBA" id="ARBA00022490"/>
    </source>
</evidence>
<feature type="compositionally biased region" description="Basic and acidic residues" evidence="7">
    <location>
        <begin position="201"/>
        <end position="219"/>
    </location>
</feature>
<evidence type="ECO:0000259" key="8">
    <source>
        <dbReference type="PROSITE" id="PS50913"/>
    </source>
</evidence>